<evidence type="ECO:0000313" key="6">
    <source>
        <dbReference type="EMBL" id="EDO26880.1"/>
    </source>
</evidence>
<protein>
    <recommendedName>
        <fullName evidence="4">N(6)-adenosine-methyltransferase non-catalytic subunit METTL14</fullName>
    </recommendedName>
    <alternativeName>
        <fullName evidence="3">Methyltransferase-like protein 14</fullName>
    </alternativeName>
</protein>
<proteinExistence type="inferred from homology"/>
<evidence type="ECO:0000256" key="1">
    <source>
        <dbReference type="ARBA" id="ARBA00004123"/>
    </source>
</evidence>
<comment type="subcellular location">
    <subcellularLocation>
        <location evidence="1">Nucleus</location>
    </subcellularLocation>
</comment>
<evidence type="ECO:0000313" key="7">
    <source>
        <dbReference type="Proteomes" id="UP000001593"/>
    </source>
</evidence>
<sequence>DDLIAKRATPPMYLRCDLETFALHDLDNKFDVILVDPPLEEYQRRHAGVSFNFKPWTWDDIMKLDIEEVAAQRSFIFLWCGSHEGLTEGRKVQHLKLKSDMCLRKWGFRRCEDICWIKTNKTNPGNTKYLEPIAIFQHTKEHCLMGIRGTVRRSTDGDFIHANVDIDLIITEECKGVVTRDNMQQKLFAIHCIVNCF</sequence>
<dbReference type="GO" id="GO:0036396">
    <property type="term" value="C:RNA N6-methyladenosine methyltransferase complex"/>
    <property type="evidence" value="ECO:0007669"/>
    <property type="project" value="UniProtKB-ARBA"/>
</dbReference>
<dbReference type="AlphaFoldDB" id="A7TAT7"/>
<dbReference type="eggNOG" id="KOG2097">
    <property type="taxonomic scope" value="Eukaryota"/>
</dbReference>
<dbReference type="EMBL" id="DS474433">
    <property type="protein sequence ID" value="EDO26880.1"/>
    <property type="molecule type" value="Genomic_DNA"/>
</dbReference>
<dbReference type="GO" id="GO:0005634">
    <property type="term" value="C:nucleus"/>
    <property type="evidence" value="ECO:0007669"/>
    <property type="project" value="UniProtKB-SubCell"/>
</dbReference>
<dbReference type="PhylomeDB" id="A7TAT7"/>
<dbReference type="PANTHER" id="PTHR13107:SF0">
    <property type="entry name" value="N6-ADENOSINE-METHYLTRANSFERASE NON-CATALYTIC SUBUNIT"/>
    <property type="match status" value="1"/>
</dbReference>
<dbReference type="PANTHER" id="PTHR13107">
    <property type="entry name" value="N6-ADENOSINE-METHYLTRANSFERASE NON-CATALYTIC SUBUNIT"/>
    <property type="match status" value="1"/>
</dbReference>
<gene>
    <name evidence="6" type="ORF">NEMVEDRAFT_v1g224635</name>
</gene>
<dbReference type="InterPro" id="IPR007757">
    <property type="entry name" value="MT-A70-like"/>
</dbReference>
<feature type="non-terminal residue" evidence="6">
    <location>
        <position position="1"/>
    </location>
</feature>
<comment type="similarity">
    <text evidence="5">Belongs to the MT-A70-like family.</text>
</comment>
<dbReference type="Proteomes" id="UP000001593">
    <property type="component" value="Unassembled WGS sequence"/>
</dbReference>
<dbReference type="HOGENOM" id="CLU_1387358_0_0_1"/>
<evidence type="ECO:0000256" key="3">
    <source>
        <dbReference type="ARBA" id="ARBA00032942"/>
    </source>
</evidence>
<dbReference type="Pfam" id="PF05063">
    <property type="entry name" value="MT-A70"/>
    <property type="match status" value="1"/>
</dbReference>
<evidence type="ECO:0000256" key="4">
    <source>
        <dbReference type="ARBA" id="ARBA00049757"/>
    </source>
</evidence>
<dbReference type="InParanoid" id="A7TAT7"/>
<dbReference type="PROSITE" id="PS51143">
    <property type="entry name" value="MT_A70"/>
    <property type="match status" value="1"/>
</dbReference>
<dbReference type="STRING" id="45351.A7TAT7"/>
<keyword evidence="7" id="KW-1185">Reference proteome</keyword>
<evidence type="ECO:0000256" key="5">
    <source>
        <dbReference type="PROSITE-ProRule" id="PRU00489"/>
    </source>
</evidence>
<accession>A7TAT7</accession>
<organism evidence="6 7">
    <name type="scientific">Nematostella vectensis</name>
    <name type="common">Starlet sea anemone</name>
    <dbReference type="NCBI Taxonomy" id="45351"/>
    <lineage>
        <taxon>Eukaryota</taxon>
        <taxon>Metazoa</taxon>
        <taxon>Cnidaria</taxon>
        <taxon>Anthozoa</taxon>
        <taxon>Hexacorallia</taxon>
        <taxon>Actiniaria</taxon>
        <taxon>Edwardsiidae</taxon>
        <taxon>Nematostella</taxon>
    </lineage>
</organism>
<dbReference type="InterPro" id="IPR045123">
    <property type="entry name" value="METTL14-like"/>
</dbReference>
<dbReference type="SUPFAM" id="SSF53335">
    <property type="entry name" value="S-adenosyl-L-methionine-dependent methyltransferases"/>
    <property type="match status" value="1"/>
</dbReference>
<keyword evidence="2" id="KW-0539">Nucleus</keyword>
<dbReference type="InterPro" id="IPR029063">
    <property type="entry name" value="SAM-dependent_MTases_sf"/>
</dbReference>
<name>A7TAT7_NEMVE</name>
<dbReference type="Gene3D" id="3.40.50.150">
    <property type="entry name" value="Vaccinia Virus protein VP39"/>
    <property type="match status" value="1"/>
</dbReference>
<evidence type="ECO:0000256" key="2">
    <source>
        <dbReference type="ARBA" id="ARBA00023242"/>
    </source>
</evidence>
<reference evidence="6 7" key="1">
    <citation type="journal article" date="2007" name="Science">
        <title>Sea anemone genome reveals ancestral eumetazoan gene repertoire and genomic organization.</title>
        <authorList>
            <person name="Putnam N.H."/>
            <person name="Srivastava M."/>
            <person name="Hellsten U."/>
            <person name="Dirks B."/>
            <person name="Chapman J."/>
            <person name="Salamov A."/>
            <person name="Terry A."/>
            <person name="Shapiro H."/>
            <person name="Lindquist E."/>
            <person name="Kapitonov V.V."/>
            <person name="Jurka J."/>
            <person name="Genikhovich G."/>
            <person name="Grigoriev I.V."/>
            <person name="Lucas S.M."/>
            <person name="Steele R.E."/>
            <person name="Finnerty J.R."/>
            <person name="Technau U."/>
            <person name="Martindale M.Q."/>
            <person name="Rokhsar D.S."/>
        </authorList>
    </citation>
    <scope>NUCLEOTIDE SEQUENCE [LARGE SCALE GENOMIC DNA]</scope>
    <source>
        <strain evidence="7">CH2 X CH6</strain>
    </source>
</reference>